<name>A0A562TE06_CHIJA</name>
<dbReference type="InterPro" id="IPR055170">
    <property type="entry name" value="GFO_IDH_MocA-like_dom"/>
</dbReference>
<dbReference type="InterPro" id="IPR050984">
    <property type="entry name" value="Gfo/Idh/MocA_domain"/>
</dbReference>
<dbReference type="PANTHER" id="PTHR22604">
    <property type="entry name" value="OXIDOREDUCTASES"/>
    <property type="match status" value="1"/>
</dbReference>
<dbReference type="OrthoDB" id="9815825at2"/>
<organism evidence="5 6">
    <name type="scientific">Chitinophaga japonensis</name>
    <name type="common">Flexibacter japonensis</name>
    <dbReference type="NCBI Taxonomy" id="104662"/>
    <lineage>
        <taxon>Bacteria</taxon>
        <taxon>Pseudomonadati</taxon>
        <taxon>Bacteroidota</taxon>
        <taxon>Chitinophagia</taxon>
        <taxon>Chitinophagales</taxon>
        <taxon>Chitinophagaceae</taxon>
        <taxon>Chitinophaga</taxon>
    </lineage>
</organism>
<dbReference type="Gene3D" id="3.30.360.10">
    <property type="entry name" value="Dihydrodipicolinate Reductase, domain 2"/>
    <property type="match status" value="1"/>
</dbReference>
<accession>A0A562TE06</accession>
<dbReference type="GO" id="GO:0016491">
    <property type="term" value="F:oxidoreductase activity"/>
    <property type="evidence" value="ECO:0007669"/>
    <property type="project" value="UniProtKB-KW"/>
</dbReference>
<evidence type="ECO:0000256" key="1">
    <source>
        <dbReference type="ARBA" id="ARBA00010928"/>
    </source>
</evidence>
<gene>
    <name evidence="5" type="ORF">LX66_0987</name>
</gene>
<dbReference type="PRINTS" id="PR01775">
    <property type="entry name" value="GLFROXRDTASE"/>
</dbReference>
<evidence type="ECO:0000259" key="4">
    <source>
        <dbReference type="Pfam" id="PF22725"/>
    </source>
</evidence>
<dbReference type="RefSeq" id="WP_145710757.1">
    <property type="nucleotide sequence ID" value="NZ_BAAAFY010000001.1"/>
</dbReference>
<protein>
    <submittedName>
        <fullName evidence="5">Putative dehydrogenase</fullName>
    </submittedName>
</protein>
<dbReference type="InterPro" id="IPR036291">
    <property type="entry name" value="NAD(P)-bd_dom_sf"/>
</dbReference>
<dbReference type="SUPFAM" id="SSF55347">
    <property type="entry name" value="Glyceraldehyde-3-phosphate dehydrogenase-like, C-terminal domain"/>
    <property type="match status" value="1"/>
</dbReference>
<dbReference type="Gene3D" id="3.40.50.720">
    <property type="entry name" value="NAD(P)-binding Rossmann-like Domain"/>
    <property type="match status" value="1"/>
</dbReference>
<dbReference type="GO" id="GO:0000166">
    <property type="term" value="F:nucleotide binding"/>
    <property type="evidence" value="ECO:0007669"/>
    <property type="project" value="InterPro"/>
</dbReference>
<dbReference type="EMBL" id="VLLG01000002">
    <property type="protein sequence ID" value="TWI91613.1"/>
    <property type="molecule type" value="Genomic_DNA"/>
</dbReference>
<proteinExistence type="inferred from homology"/>
<evidence type="ECO:0000313" key="5">
    <source>
        <dbReference type="EMBL" id="TWI91613.1"/>
    </source>
</evidence>
<dbReference type="AlphaFoldDB" id="A0A562TE06"/>
<keyword evidence="2" id="KW-0560">Oxidoreductase</keyword>
<evidence type="ECO:0000259" key="3">
    <source>
        <dbReference type="Pfam" id="PF01408"/>
    </source>
</evidence>
<dbReference type="Pfam" id="PF01408">
    <property type="entry name" value="GFO_IDH_MocA"/>
    <property type="match status" value="1"/>
</dbReference>
<feature type="domain" description="Gfo/Idh/MocA-like oxidoreductase N-terminal" evidence="3">
    <location>
        <begin position="20"/>
        <end position="141"/>
    </location>
</feature>
<dbReference type="SUPFAM" id="SSF51735">
    <property type="entry name" value="NAD(P)-binding Rossmann-fold domains"/>
    <property type="match status" value="1"/>
</dbReference>
<comment type="similarity">
    <text evidence="1">Belongs to the Gfo/Idh/MocA family.</text>
</comment>
<keyword evidence="6" id="KW-1185">Reference proteome</keyword>
<sequence length="344" mass="38011">MTFPKVMPLGDSEIIQQKLGIAIVGLGEYSTDRIIPALHQTNYCGLEAVICGKDHDKKQVADSYHVRREQVLHYDEMDTLCRNDAVQLVYIAVPNSLHCKYVLKAAAAGKHILCEKPLAPTVKECAEMVAACKEHGVRLYTSYRLQFSPYHQEISRLGTTRVLGKVKHIQAANSIHLEAGSGWRLDKELAGGGSLLDVGIYLVQACRYVTGEEPVAVKASVQNKRPDVFKEVEDTVQWEMRFPSGAIADCTCSYSATDSFITVEAEKGAFSLDPAFTFEGIQGRVNKEAMKFPEVMPEALLLDHVAYSILYKAPSPVNGTEGMKDIRIIAAIYRSIASGKEERL</sequence>
<dbReference type="InterPro" id="IPR008354">
    <property type="entry name" value="Glc-Fru_OxRdtase_bac"/>
</dbReference>
<dbReference type="PANTHER" id="PTHR22604:SF105">
    <property type="entry name" value="TRANS-1,2-DIHYDROBENZENE-1,2-DIOL DEHYDROGENASE"/>
    <property type="match status" value="1"/>
</dbReference>
<evidence type="ECO:0000256" key="2">
    <source>
        <dbReference type="ARBA" id="ARBA00023002"/>
    </source>
</evidence>
<feature type="domain" description="GFO/IDH/MocA-like oxidoreductase" evidence="4">
    <location>
        <begin position="152"/>
        <end position="269"/>
    </location>
</feature>
<comment type="caution">
    <text evidence="5">The sequence shown here is derived from an EMBL/GenBank/DDBJ whole genome shotgun (WGS) entry which is preliminary data.</text>
</comment>
<evidence type="ECO:0000313" key="6">
    <source>
        <dbReference type="Proteomes" id="UP000316778"/>
    </source>
</evidence>
<dbReference type="Pfam" id="PF22725">
    <property type="entry name" value="GFO_IDH_MocA_C3"/>
    <property type="match status" value="1"/>
</dbReference>
<dbReference type="Proteomes" id="UP000316778">
    <property type="component" value="Unassembled WGS sequence"/>
</dbReference>
<reference evidence="5 6" key="1">
    <citation type="journal article" date="2013" name="Stand. Genomic Sci.">
        <title>Genomic Encyclopedia of Type Strains, Phase I: The one thousand microbial genomes (KMG-I) project.</title>
        <authorList>
            <person name="Kyrpides N.C."/>
            <person name="Woyke T."/>
            <person name="Eisen J.A."/>
            <person name="Garrity G."/>
            <person name="Lilburn T.G."/>
            <person name="Beck B.J."/>
            <person name="Whitman W.B."/>
            <person name="Hugenholtz P."/>
            <person name="Klenk H.P."/>
        </authorList>
    </citation>
    <scope>NUCLEOTIDE SEQUENCE [LARGE SCALE GENOMIC DNA]</scope>
    <source>
        <strain evidence="5 6">DSM 13484</strain>
    </source>
</reference>
<dbReference type="InterPro" id="IPR000683">
    <property type="entry name" value="Gfo/Idh/MocA-like_OxRdtase_N"/>
</dbReference>